<dbReference type="AlphaFoldDB" id="A0AAV7Q225"/>
<evidence type="ECO:0000259" key="4">
    <source>
        <dbReference type="Pfam" id="PF12660"/>
    </source>
</evidence>
<feature type="domain" description="Transcription factor IIIC 90kDa subunit N-terminal" evidence="3">
    <location>
        <begin position="31"/>
        <end position="467"/>
    </location>
</feature>
<dbReference type="SUPFAM" id="SSF50978">
    <property type="entry name" value="WD40 repeat-like"/>
    <property type="match status" value="1"/>
</dbReference>
<dbReference type="InterPro" id="IPR036322">
    <property type="entry name" value="WD40_repeat_dom_sf"/>
</dbReference>
<dbReference type="EMBL" id="JANPWB010000010">
    <property type="protein sequence ID" value="KAJ1134220.1"/>
    <property type="molecule type" value="Genomic_DNA"/>
</dbReference>
<reference evidence="6" key="1">
    <citation type="journal article" date="2022" name="bioRxiv">
        <title>Sequencing and chromosome-scale assembly of the giantPleurodeles waltlgenome.</title>
        <authorList>
            <person name="Brown T."/>
            <person name="Elewa A."/>
            <person name="Iarovenko S."/>
            <person name="Subramanian E."/>
            <person name="Araus A.J."/>
            <person name="Petzold A."/>
            <person name="Susuki M."/>
            <person name="Suzuki K.-i.T."/>
            <person name="Hayashi T."/>
            <person name="Toyoda A."/>
            <person name="Oliveira C."/>
            <person name="Osipova E."/>
            <person name="Leigh N.D."/>
            <person name="Simon A."/>
            <person name="Yun M.H."/>
        </authorList>
    </citation>
    <scope>NUCLEOTIDE SEQUENCE</scope>
    <source>
        <strain evidence="6">20211129_DDA</strain>
        <tissue evidence="6">Liver</tissue>
    </source>
</reference>
<feature type="region of interest" description="Disordered" evidence="2">
    <location>
        <begin position="566"/>
        <end position="589"/>
    </location>
</feature>
<organism evidence="6 7">
    <name type="scientific">Pleurodeles waltl</name>
    <name type="common">Iberian ribbed newt</name>
    <dbReference type="NCBI Taxonomy" id="8319"/>
    <lineage>
        <taxon>Eukaryota</taxon>
        <taxon>Metazoa</taxon>
        <taxon>Chordata</taxon>
        <taxon>Craniata</taxon>
        <taxon>Vertebrata</taxon>
        <taxon>Euteleostomi</taxon>
        <taxon>Amphibia</taxon>
        <taxon>Batrachia</taxon>
        <taxon>Caudata</taxon>
        <taxon>Salamandroidea</taxon>
        <taxon>Salamandridae</taxon>
        <taxon>Pleurodelinae</taxon>
        <taxon>Pleurodeles</taxon>
    </lineage>
</organism>
<dbReference type="InterPro" id="IPR024761">
    <property type="entry name" value="TFIIIC_delta_N"/>
</dbReference>
<dbReference type="Pfam" id="PF12657">
    <property type="entry name" value="TFIIIC_delta"/>
    <property type="match status" value="1"/>
</dbReference>
<proteinExistence type="predicted"/>
<accession>A0AAV7Q225</accession>
<evidence type="ECO:0000259" key="5">
    <source>
        <dbReference type="Pfam" id="PF19336"/>
    </source>
</evidence>
<dbReference type="GO" id="GO:0006384">
    <property type="term" value="P:transcription initiation at RNA polymerase III promoter"/>
    <property type="evidence" value="ECO:0007669"/>
    <property type="project" value="InterPro"/>
</dbReference>
<evidence type="ECO:0000259" key="3">
    <source>
        <dbReference type="Pfam" id="PF12657"/>
    </source>
</evidence>
<feature type="compositionally biased region" description="Basic and acidic residues" evidence="2">
    <location>
        <begin position="566"/>
        <end position="579"/>
    </location>
</feature>
<dbReference type="Proteomes" id="UP001066276">
    <property type="component" value="Chromosome 6"/>
</dbReference>
<feature type="domain" description="DUF5921" evidence="5">
    <location>
        <begin position="468"/>
        <end position="544"/>
    </location>
</feature>
<sequence>MPGSSPRAVPTRREPAVRLHYPVSGPQPLRWSEDHCVSVCTSRDVSVLEHVSNIHSSAPELLLRRSVVTEPPRAPEVAIKDEAEERKPVVAGFSDPTVIQDFMLEQSFNPEGQPLPSMHGFRYASWSPMGCDANGRCLLATLTMDNRLTVYSSLDRLQWAPLVDLTELYGRELYEANFKQCKCHLSAAEIQRRRSMQTPKHMEWSALCTTTKKTQNNQILNVGSILLAVLFEYGNIAVWEFQRPFRGKECIISCDTIESGVAAPSILSWWEYEHSNRKMRGLIVGSSNGPIKILPVNLAPVKGYFTVRLPLVLWQDADQMPVHSIQCFSLYHPHLESTCSLVVAARGTYVFWCLLQYSKVNLNIHNSHVTELHSSPIVFMTVDKQSGTIYTCLGDGTVVQLSPVFTDTALKFEHQLIKLNDILGPVTTHGMGLSPCGAYMACVTTEGLDPAHSVVNKTYQVQFVTLKTFEEAIEQLLESPLQNLFKQVDLMDVVRGKILKDKQIPTFLQEALDKKSEEGGIYFWRLRLFLLRIYCQSIRKSSSEVLWRPSYSERKIRVTDANVLERKDSEEQESKKGEVGETDLAPLGVAEGPPVEEKVLELQGKIRAVEMRVVREHMKRVLGEVYLHTQCADDTSIPVSGICNFLTSDEKYDDHAARVLIGYVLMNKKFFHERCSLCKEVLPFADHRQAMCSNGHISRRCSLTYQTFEGEMYRKCLLHDSIARCSVPEDPEWLQRLLQDPCTFCDSPIF</sequence>
<dbReference type="GO" id="GO:0004402">
    <property type="term" value="F:histone acetyltransferase activity"/>
    <property type="evidence" value="ECO:0007669"/>
    <property type="project" value="InterPro"/>
</dbReference>
<protein>
    <recommendedName>
        <fullName evidence="8">General transcription factor 3C polypeptide 4</fullName>
    </recommendedName>
</protein>
<dbReference type="GO" id="GO:0000127">
    <property type="term" value="C:transcription factor TFIIIC complex"/>
    <property type="evidence" value="ECO:0007669"/>
    <property type="project" value="InterPro"/>
</dbReference>
<name>A0AAV7Q225_PLEWA</name>
<feature type="domain" description="Transcription factor IIIC putative zinc-finger" evidence="4">
    <location>
        <begin position="667"/>
        <end position="714"/>
    </location>
</feature>
<evidence type="ECO:0000256" key="2">
    <source>
        <dbReference type="SAM" id="MobiDB-lite"/>
    </source>
</evidence>
<dbReference type="InterPro" id="IPR044230">
    <property type="entry name" value="GTF3C4"/>
</dbReference>
<dbReference type="Pfam" id="PF19336">
    <property type="entry name" value="DUF5921"/>
    <property type="match status" value="1"/>
</dbReference>
<comment type="caution">
    <text evidence="6">The sequence shown here is derived from an EMBL/GenBank/DDBJ whole genome shotgun (WGS) entry which is preliminary data.</text>
</comment>
<keyword evidence="7" id="KW-1185">Reference proteome</keyword>
<evidence type="ECO:0000313" key="6">
    <source>
        <dbReference type="EMBL" id="KAJ1134220.1"/>
    </source>
</evidence>
<evidence type="ECO:0008006" key="8">
    <source>
        <dbReference type="Google" id="ProtNLM"/>
    </source>
</evidence>
<gene>
    <name evidence="6" type="ORF">NDU88_000675</name>
</gene>
<dbReference type="InterPro" id="IPR045803">
    <property type="entry name" value="DUF5921"/>
</dbReference>
<dbReference type="PANTHER" id="PTHR15496">
    <property type="entry name" value="GENERAL TRANSCRIPTION FACTOR 3C POLYPEPTIDE 4 FAMILY"/>
    <property type="match status" value="1"/>
</dbReference>
<evidence type="ECO:0000256" key="1">
    <source>
        <dbReference type="ARBA" id="ARBA00022737"/>
    </source>
</evidence>
<keyword evidence="1" id="KW-0677">Repeat</keyword>
<dbReference type="Pfam" id="PF12660">
    <property type="entry name" value="zf-TFIIIC"/>
    <property type="match status" value="1"/>
</dbReference>
<evidence type="ECO:0000313" key="7">
    <source>
        <dbReference type="Proteomes" id="UP001066276"/>
    </source>
</evidence>
<dbReference type="PANTHER" id="PTHR15496:SF2">
    <property type="entry name" value="GENERAL TRANSCRIPTION FACTOR 3C POLYPEPTIDE 4"/>
    <property type="match status" value="1"/>
</dbReference>
<dbReference type="InterPro" id="IPR024764">
    <property type="entry name" value="TFIIIC_Znf"/>
</dbReference>